<keyword evidence="1" id="KW-1133">Transmembrane helix</keyword>
<dbReference type="EMBL" id="PGXC01000015">
    <property type="protein sequence ID" value="PKK89614.1"/>
    <property type="molecule type" value="Genomic_DNA"/>
</dbReference>
<keyword evidence="1" id="KW-0472">Membrane</keyword>
<evidence type="ECO:0000256" key="1">
    <source>
        <dbReference type="SAM" id="Phobius"/>
    </source>
</evidence>
<name>A0A2N1PMN7_9BACT</name>
<protein>
    <submittedName>
        <fullName evidence="2">Uncharacterized protein</fullName>
    </submittedName>
</protein>
<accession>A0A2N1PMN7</accession>
<feature type="transmembrane region" description="Helical" evidence="1">
    <location>
        <begin position="12"/>
        <end position="33"/>
    </location>
</feature>
<proteinExistence type="predicted"/>
<reference evidence="2 3" key="1">
    <citation type="journal article" date="2017" name="ISME J.">
        <title>Potential for microbial H2 and metal transformations associated with novel bacteria and archaea in deep terrestrial subsurface sediments.</title>
        <authorList>
            <person name="Hernsdorf A.W."/>
            <person name="Amano Y."/>
            <person name="Miyakawa K."/>
            <person name="Ise K."/>
            <person name="Suzuki Y."/>
            <person name="Anantharaman K."/>
            <person name="Probst A."/>
            <person name="Burstein D."/>
            <person name="Thomas B.C."/>
            <person name="Banfield J.F."/>
        </authorList>
    </citation>
    <scope>NUCLEOTIDE SEQUENCE [LARGE SCALE GENOMIC DNA]</scope>
    <source>
        <strain evidence="2">HGW-Wallbacteria-1</strain>
    </source>
</reference>
<keyword evidence="1" id="KW-0812">Transmembrane</keyword>
<comment type="caution">
    <text evidence="2">The sequence shown here is derived from an EMBL/GenBank/DDBJ whole genome shotgun (WGS) entry which is preliminary data.</text>
</comment>
<evidence type="ECO:0000313" key="3">
    <source>
        <dbReference type="Proteomes" id="UP000233256"/>
    </source>
</evidence>
<evidence type="ECO:0000313" key="2">
    <source>
        <dbReference type="EMBL" id="PKK89614.1"/>
    </source>
</evidence>
<organism evidence="2 3">
    <name type="scientific">Candidatus Wallbacteria bacterium HGW-Wallbacteria-1</name>
    <dbReference type="NCBI Taxonomy" id="2013854"/>
    <lineage>
        <taxon>Bacteria</taxon>
        <taxon>Candidatus Walliibacteriota</taxon>
    </lineage>
</organism>
<sequence>MSVLFQKVEKVLVCFPVHYLTDGLFLNLLYFILLGDPVKSVFLKGILKDWKYFFQKIFFFFVRHYTPL</sequence>
<dbReference type="AlphaFoldDB" id="A0A2N1PMN7"/>
<gene>
    <name evidence="2" type="ORF">CVV64_13700</name>
</gene>
<dbReference type="Proteomes" id="UP000233256">
    <property type="component" value="Unassembled WGS sequence"/>
</dbReference>